<feature type="region of interest" description="Disordered" evidence="1">
    <location>
        <begin position="92"/>
        <end position="130"/>
    </location>
</feature>
<evidence type="ECO:0000313" key="2">
    <source>
        <dbReference type="EMBL" id="QBK87469.1"/>
    </source>
</evidence>
<feature type="compositionally biased region" description="Acidic residues" evidence="1">
    <location>
        <begin position="117"/>
        <end position="128"/>
    </location>
</feature>
<proteinExistence type="predicted"/>
<reference evidence="2" key="1">
    <citation type="journal article" date="2019" name="MBio">
        <title>Virus Genomes from Deep Sea Sediments Expand the Ocean Megavirome and Support Independent Origins of Viral Gigantism.</title>
        <authorList>
            <person name="Backstrom D."/>
            <person name="Yutin N."/>
            <person name="Jorgensen S.L."/>
            <person name="Dharamshi J."/>
            <person name="Homa F."/>
            <person name="Zaremba-Niedwiedzka K."/>
            <person name="Spang A."/>
            <person name="Wolf Y.I."/>
            <person name="Koonin E.V."/>
            <person name="Ettema T.J."/>
        </authorList>
    </citation>
    <scope>NUCLEOTIDE SEQUENCE</scope>
</reference>
<name>A0A481YWG5_9VIRU</name>
<dbReference type="Pfam" id="PF19071">
    <property type="entry name" value="DUF5767"/>
    <property type="match status" value="1"/>
</dbReference>
<accession>A0A481YWG5</accession>
<gene>
    <name evidence="2" type="ORF">LCMAC201_03790</name>
</gene>
<sequence>MATKTYRLKVRKIPIPDDIIYKKLHFPAFQELHLDLLENKNKLKKNPPKPIFIRNEPKETVSKHADHVDEDFTLEELERAYKRDDIDNDDVFYDREEKEPIDDEPKNNGEYQQEEFKQEEEEEEDEEERERRKKSDLLFKFMVLRRQYPNVEIPEFTEHSDINTMERVYEQIIRRVSLDSSVDDYKQYLVGGFMVLEWVSTNWLSIDLGGFTKQQGQMMNRYERLLIELGEKNYSSMGSRFPVEVRLIFLIIFNAGLFYVQKMIFSGGGNVLNLFGDMNAQPQQAAAPHRRQRTRGMRGPTITPQDVEDFTRRQQDTDDDDESDHDKEA</sequence>
<feature type="compositionally biased region" description="Basic and acidic residues" evidence="1">
    <location>
        <begin position="92"/>
        <end position="107"/>
    </location>
</feature>
<organism evidence="2">
    <name type="scientific">Marseillevirus LCMAC201</name>
    <dbReference type="NCBI Taxonomy" id="2506605"/>
    <lineage>
        <taxon>Viruses</taxon>
        <taxon>Varidnaviria</taxon>
        <taxon>Bamfordvirae</taxon>
        <taxon>Nucleocytoviricota</taxon>
        <taxon>Megaviricetes</taxon>
        <taxon>Pimascovirales</taxon>
        <taxon>Pimascovirales incertae sedis</taxon>
        <taxon>Marseilleviridae</taxon>
    </lineage>
</organism>
<protein>
    <submittedName>
        <fullName evidence="2">Uncharacterized protein</fullName>
    </submittedName>
</protein>
<dbReference type="InterPro" id="IPR043910">
    <property type="entry name" value="DUF5767"/>
</dbReference>
<feature type="region of interest" description="Disordered" evidence="1">
    <location>
        <begin position="283"/>
        <end position="329"/>
    </location>
</feature>
<evidence type="ECO:0000256" key="1">
    <source>
        <dbReference type="SAM" id="MobiDB-lite"/>
    </source>
</evidence>
<dbReference type="EMBL" id="MK500353">
    <property type="protein sequence ID" value="QBK87469.1"/>
    <property type="molecule type" value="Genomic_DNA"/>
</dbReference>